<keyword evidence="2" id="KW-0479">Metal-binding</keyword>
<evidence type="ECO:0000256" key="6">
    <source>
        <dbReference type="ARBA" id="ARBA00023242"/>
    </source>
</evidence>
<keyword evidence="5" id="KW-0862">Zinc</keyword>
<dbReference type="SMART" id="SM00355">
    <property type="entry name" value="ZnF_C2H2"/>
    <property type="match status" value="5"/>
</dbReference>
<evidence type="ECO:0000256" key="2">
    <source>
        <dbReference type="ARBA" id="ARBA00022723"/>
    </source>
</evidence>
<feature type="domain" description="C2H2-type" evidence="8">
    <location>
        <begin position="159"/>
        <end position="186"/>
    </location>
</feature>
<reference evidence="9 10" key="1">
    <citation type="journal article" date="2024" name="BMC Genomics">
        <title>De novo assembly and annotation of Popillia japonica's genome with initial clues to its potential as an invasive pest.</title>
        <authorList>
            <person name="Cucini C."/>
            <person name="Boschi S."/>
            <person name="Funari R."/>
            <person name="Cardaioli E."/>
            <person name="Iannotti N."/>
            <person name="Marturano G."/>
            <person name="Paoli F."/>
            <person name="Bruttini M."/>
            <person name="Carapelli A."/>
            <person name="Frati F."/>
            <person name="Nardi F."/>
        </authorList>
    </citation>
    <scope>NUCLEOTIDE SEQUENCE [LARGE SCALE GENOMIC DNA]</scope>
    <source>
        <strain evidence="9">DMR45628</strain>
    </source>
</reference>
<dbReference type="Proteomes" id="UP001458880">
    <property type="component" value="Unassembled WGS sequence"/>
</dbReference>
<protein>
    <submittedName>
        <fullName evidence="9">Zinc finger, C2H2 type</fullName>
    </submittedName>
</protein>
<dbReference type="InterPro" id="IPR050888">
    <property type="entry name" value="ZnF_C2H2-type_TF"/>
</dbReference>
<comment type="subcellular location">
    <subcellularLocation>
        <location evidence="1">Nucleus</location>
    </subcellularLocation>
</comment>
<sequence length="414" mass="48249">MEVKPENWPGWITENDAKPKKTTYNRIKGNFTCIQCSRMYVRKDSLQRHLTYECGKEPQFQCPFCPQKCKRKTHQIRHIQRQHKDKIGLLEENNPDVLLAQDLRVTRPWERWPAHLALPMMLMRESMKKSMLQTITKSSLDLSTSSKKSQQRSSDGAGFDCGVCGRIYKLKSSLRNHQKWECGKEPQFKCPYCVYKAKQKMHMARHMERMHKEIDYSAVKSELNLKVESSEGGDRKPPIRIIRIETLQNDKSFTKIREELSSHIVFGRRGSSDSRKVVVKKQKISMKPTTSVVGLSKTEPRKGNAKQLITVSVGKTPVSQERMKRFLSMTQEDLPQQTKKVYACEKDIKYLTKPKDTIRCDFCSALYEPINKKEHIKNCPKSNTQRRKYACATCAFQHVDIKEIEKHVELVHKK</sequence>
<keyword evidence="6" id="KW-0539">Nucleus</keyword>
<comment type="caution">
    <text evidence="9">The sequence shown here is derived from an EMBL/GenBank/DDBJ whole genome shotgun (WGS) entry which is preliminary data.</text>
</comment>
<evidence type="ECO:0000256" key="1">
    <source>
        <dbReference type="ARBA" id="ARBA00004123"/>
    </source>
</evidence>
<dbReference type="InterPro" id="IPR013087">
    <property type="entry name" value="Znf_C2H2_type"/>
</dbReference>
<dbReference type="Pfam" id="PF00096">
    <property type="entry name" value="zf-C2H2"/>
    <property type="match status" value="1"/>
</dbReference>
<organism evidence="9 10">
    <name type="scientific">Popillia japonica</name>
    <name type="common">Japanese beetle</name>
    <dbReference type="NCBI Taxonomy" id="7064"/>
    <lineage>
        <taxon>Eukaryota</taxon>
        <taxon>Metazoa</taxon>
        <taxon>Ecdysozoa</taxon>
        <taxon>Arthropoda</taxon>
        <taxon>Hexapoda</taxon>
        <taxon>Insecta</taxon>
        <taxon>Pterygota</taxon>
        <taxon>Neoptera</taxon>
        <taxon>Endopterygota</taxon>
        <taxon>Coleoptera</taxon>
        <taxon>Polyphaga</taxon>
        <taxon>Scarabaeiformia</taxon>
        <taxon>Scarabaeidae</taxon>
        <taxon>Rutelinae</taxon>
        <taxon>Popillia</taxon>
    </lineage>
</organism>
<evidence type="ECO:0000256" key="7">
    <source>
        <dbReference type="PROSITE-ProRule" id="PRU00042"/>
    </source>
</evidence>
<evidence type="ECO:0000259" key="8">
    <source>
        <dbReference type="PROSITE" id="PS50157"/>
    </source>
</evidence>
<dbReference type="PROSITE" id="PS50157">
    <property type="entry name" value="ZINC_FINGER_C2H2_2"/>
    <property type="match status" value="2"/>
</dbReference>
<dbReference type="PANTHER" id="PTHR24406">
    <property type="entry name" value="TRANSCRIPTIONAL REPRESSOR CTCFL-RELATED"/>
    <property type="match status" value="1"/>
</dbReference>
<dbReference type="InterPro" id="IPR036236">
    <property type="entry name" value="Znf_C2H2_sf"/>
</dbReference>
<accession>A0AAW1MBG2</accession>
<dbReference type="Pfam" id="PF13909">
    <property type="entry name" value="zf-H2C2_5"/>
    <property type="match status" value="1"/>
</dbReference>
<dbReference type="PROSITE" id="PS00028">
    <property type="entry name" value="ZINC_FINGER_C2H2_1"/>
    <property type="match status" value="1"/>
</dbReference>
<gene>
    <name evidence="9" type="ORF">QE152_g7293</name>
</gene>
<evidence type="ECO:0000256" key="3">
    <source>
        <dbReference type="ARBA" id="ARBA00022737"/>
    </source>
</evidence>
<evidence type="ECO:0000313" key="10">
    <source>
        <dbReference type="Proteomes" id="UP001458880"/>
    </source>
</evidence>
<feature type="domain" description="C2H2-type" evidence="8">
    <location>
        <begin position="31"/>
        <end position="58"/>
    </location>
</feature>
<dbReference type="SUPFAM" id="SSF57667">
    <property type="entry name" value="beta-beta-alpha zinc fingers"/>
    <property type="match status" value="2"/>
</dbReference>
<dbReference type="Gene3D" id="3.30.160.60">
    <property type="entry name" value="Classic Zinc Finger"/>
    <property type="match status" value="2"/>
</dbReference>
<evidence type="ECO:0000256" key="5">
    <source>
        <dbReference type="ARBA" id="ARBA00022833"/>
    </source>
</evidence>
<dbReference type="GO" id="GO:0008270">
    <property type="term" value="F:zinc ion binding"/>
    <property type="evidence" value="ECO:0007669"/>
    <property type="project" value="UniProtKB-KW"/>
</dbReference>
<dbReference type="GO" id="GO:0005634">
    <property type="term" value="C:nucleus"/>
    <property type="evidence" value="ECO:0007669"/>
    <property type="project" value="UniProtKB-SubCell"/>
</dbReference>
<name>A0AAW1MBG2_POPJA</name>
<evidence type="ECO:0000313" key="9">
    <source>
        <dbReference type="EMBL" id="KAK9744995.1"/>
    </source>
</evidence>
<proteinExistence type="predicted"/>
<dbReference type="AlphaFoldDB" id="A0AAW1MBG2"/>
<dbReference type="EMBL" id="JASPKY010000053">
    <property type="protein sequence ID" value="KAK9744995.1"/>
    <property type="molecule type" value="Genomic_DNA"/>
</dbReference>
<keyword evidence="10" id="KW-1185">Reference proteome</keyword>
<evidence type="ECO:0000256" key="4">
    <source>
        <dbReference type="ARBA" id="ARBA00022771"/>
    </source>
</evidence>
<keyword evidence="4 7" id="KW-0863">Zinc-finger</keyword>
<keyword evidence="3" id="KW-0677">Repeat</keyword>